<protein>
    <submittedName>
        <fullName evidence="1">Uncharacterized protein</fullName>
    </submittedName>
</protein>
<dbReference type="InterPro" id="IPR032675">
    <property type="entry name" value="LRR_dom_sf"/>
</dbReference>
<proteinExistence type="predicted"/>
<reference evidence="1" key="2">
    <citation type="submission" date="2022-03" db="EMBL/GenBank/DDBJ databases">
        <title>Draft title - Genomic analysis of global carrot germplasm unveils the trajectory of domestication and the origin of high carotenoid orange carrot.</title>
        <authorList>
            <person name="Iorizzo M."/>
            <person name="Ellison S."/>
            <person name="Senalik D."/>
            <person name="Macko-Podgorni A."/>
            <person name="Grzebelus D."/>
            <person name="Bostan H."/>
            <person name="Rolling W."/>
            <person name="Curaba J."/>
            <person name="Simon P."/>
        </authorList>
    </citation>
    <scope>NUCLEOTIDE SEQUENCE</scope>
    <source>
        <tissue evidence="1">Leaf</tissue>
    </source>
</reference>
<dbReference type="AlphaFoldDB" id="A0AAF0W1F8"/>
<dbReference type="KEGG" id="dcr:108197553"/>
<gene>
    <name evidence="1" type="ORF">DCAR_0100657</name>
</gene>
<accession>A0AAF0W1F8</accession>
<evidence type="ECO:0000313" key="1">
    <source>
        <dbReference type="EMBL" id="WOG81507.1"/>
    </source>
</evidence>
<name>A0AAF0W1F8_DAUCS</name>
<keyword evidence="2" id="KW-1185">Reference proteome</keyword>
<evidence type="ECO:0000313" key="2">
    <source>
        <dbReference type="Proteomes" id="UP000077755"/>
    </source>
</evidence>
<organism evidence="1 2">
    <name type="scientific">Daucus carota subsp. sativus</name>
    <name type="common">Carrot</name>
    <dbReference type="NCBI Taxonomy" id="79200"/>
    <lineage>
        <taxon>Eukaryota</taxon>
        <taxon>Viridiplantae</taxon>
        <taxon>Streptophyta</taxon>
        <taxon>Embryophyta</taxon>
        <taxon>Tracheophyta</taxon>
        <taxon>Spermatophyta</taxon>
        <taxon>Magnoliopsida</taxon>
        <taxon>eudicotyledons</taxon>
        <taxon>Gunneridae</taxon>
        <taxon>Pentapetalae</taxon>
        <taxon>asterids</taxon>
        <taxon>campanulids</taxon>
        <taxon>Apiales</taxon>
        <taxon>Apiaceae</taxon>
        <taxon>Apioideae</taxon>
        <taxon>Scandiceae</taxon>
        <taxon>Daucinae</taxon>
        <taxon>Daucus</taxon>
        <taxon>Daucus sect. Daucus</taxon>
    </lineage>
</organism>
<dbReference type="EMBL" id="CP093343">
    <property type="protein sequence ID" value="WOG81507.1"/>
    <property type="molecule type" value="Genomic_DNA"/>
</dbReference>
<dbReference type="SUPFAM" id="SSF52058">
    <property type="entry name" value="L domain-like"/>
    <property type="match status" value="1"/>
</dbReference>
<reference evidence="1" key="1">
    <citation type="journal article" date="2016" name="Nat. Genet.">
        <title>A high-quality carrot genome assembly provides new insights into carotenoid accumulation and asterid genome evolution.</title>
        <authorList>
            <person name="Iorizzo M."/>
            <person name="Ellison S."/>
            <person name="Senalik D."/>
            <person name="Zeng P."/>
            <person name="Satapoomin P."/>
            <person name="Huang J."/>
            <person name="Bowman M."/>
            <person name="Iovene M."/>
            <person name="Sanseverino W."/>
            <person name="Cavagnaro P."/>
            <person name="Yildiz M."/>
            <person name="Macko-Podgorni A."/>
            <person name="Moranska E."/>
            <person name="Grzebelus E."/>
            <person name="Grzebelus D."/>
            <person name="Ashrafi H."/>
            <person name="Zheng Z."/>
            <person name="Cheng S."/>
            <person name="Spooner D."/>
            <person name="Van Deynze A."/>
            <person name="Simon P."/>
        </authorList>
    </citation>
    <scope>NUCLEOTIDE SEQUENCE</scope>
    <source>
        <tissue evidence="1">Leaf</tissue>
    </source>
</reference>
<sequence>MSQLSNLEHLYLSSCGYLLSVGELPPNLKDIFVHDCTSLERLNLSDLKLLRELQLTNCSALTELLGLEELTSLGHLFLGGCRRSQLTHTLTKPLFQMYSGFEKIIDISLGAEEFPDWIIQSSVEWSAEDHISDGDASSSVNLQPNLAHSYLGMILCFDNHAFYSVMTTASNIFESHIDSSGIVIVPRSIFTVTDTDHTITFASRARRHWIHLLYKNEDNSITLNVADEENTPSRGSRKRGRGER</sequence>
<dbReference type="Gene3D" id="3.80.10.10">
    <property type="entry name" value="Ribonuclease Inhibitor"/>
    <property type="match status" value="1"/>
</dbReference>
<dbReference type="Proteomes" id="UP000077755">
    <property type="component" value="Chromosome 1"/>
</dbReference>